<evidence type="ECO:0000313" key="2">
    <source>
        <dbReference type="EMBL" id="CAK7907919.1"/>
    </source>
</evidence>
<reference evidence="2" key="1">
    <citation type="submission" date="2024-01" db="EMBL/GenBank/DDBJ databases">
        <authorList>
            <person name="Webb A."/>
        </authorList>
    </citation>
    <scope>NUCLEOTIDE SEQUENCE</scope>
    <source>
        <strain evidence="2">Pm1</strain>
    </source>
</reference>
<gene>
    <name evidence="2" type="ORF">PM001_LOCUS3629</name>
    <name evidence="3" type="ORF">PM001_LOCUS4162</name>
</gene>
<evidence type="ECO:0000313" key="4">
    <source>
        <dbReference type="Proteomes" id="UP001162060"/>
    </source>
</evidence>
<evidence type="ECO:0000256" key="1">
    <source>
        <dbReference type="SAM" id="MobiDB-lite"/>
    </source>
</evidence>
<evidence type="ECO:0000313" key="3">
    <source>
        <dbReference type="EMBL" id="CAK7910503.1"/>
    </source>
</evidence>
<proteinExistence type="predicted"/>
<name>A0AAV1TBP9_9STRA</name>
<dbReference type="EMBL" id="CAKLBY020000034">
    <property type="protein sequence ID" value="CAK7907919.1"/>
    <property type="molecule type" value="Genomic_DNA"/>
</dbReference>
<sequence>MSSLGSGVGTIWPAEVLSGVGIEEDCDRGIEMENQLEPSPVWANVTTAERSHSVTGTVETSEISGLVGVEVPTSDDGIAEGNLRGLDPEARGDT</sequence>
<dbReference type="Proteomes" id="UP001162060">
    <property type="component" value="Unassembled WGS sequence"/>
</dbReference>
<comment type="caution">
    <text evidence="2">The sequence shown here is derived from an EMBL/GenBank/DDBJ whole genome shotgun (WGS) entry which is preliminary data.</text>
</comment>
<organism evidence="2 4">
    <name type="scientific">Peronospora matthiolae</name>
    <dbReference type="NCBI Taxonomy" id="2874970"/>
    <lineage>
        <taxon>Eukaryota</taxon>
        <taxon>Sar</taxon>
        <taxon>Stramenopiles</taxon>
        <taxon>Oomycota</taxon>
        <taxon>Peronosporomycetes</taxon>
        <taxon>Peronosporales</taxon>
        <taxon>Peronosporaceae</taxon>
        <taxon>Peronospora</taxon>
    </lineage>
</organism>
<feature type="region of interest" description="Disordered" evidence="1">
    <location>
        <begin position="71"/>
        <end position="94"/>
    </location>
</feature>
<accession>A0AAV1TBP9</accession>
<protein>
    <submittedName>
        <fullName evidence="2">Uncharacterized protein</fullName>
    </submittedName>
</protein>
<dbReference type="EMBL" id="CAKLBY020000035">
    <property type="protein sequence ID" value="CAK7910503.1"/>
    <property type="molecule type" value="Genomic_DNA"/>
</dbReference>
<dbReference type="AlphaFoldDB" id="A0AAV1TBP9"/>